<evidence type="ECO:0000313" key="11">
    <source>
        <dbReference type="EMBL" id="EFN51941.1"/>
    </source>
</evidence>
<evidence type="ECO:0000256" key="2">
    <source>
        <dbReference type="ARBA" id="ARBA00022679"/>
    </source>
</evidence>
<organism evidence="12">
    <name type="scientific">Chlorella variabilis</name>
    <name type="common">Green alga</name>
    <dbReference type="NCBI Taxonomy" id="554065"/>
    <lineage>
        <taxon>Eukaryota</taxon>
        <taxon>Viridiplantae</taxon>
        <taxon>Chlorophyta</taxon>
        <taxon>core chlorophytes</taxon>
        <taxon>Trebouxiophyceae</taxon>
        <taxon>Chlorellales</taxon>
        <taxon>Chlorellaceae</taxon>
        <taxon>Chlorella clade</taxon>
        <taxon>Chlorella</taxon>
    </lineage>
</organism>
<feature type="region of interest" description="Disordered" evidence="9">
    <location>
        <begin position="606"/>
        <end position="645"/>
    </location>
</feature>
<dbReference type="SMART" id="SM00220">
    <property type="entry name" value="S_TKc"/>
    <property type="match status" value="1"/>
</dbReference>
<evidence type="ECO:0000256" key="8">
    <source>
        <dbReference type="PIRSR" id="PIRSR630616-3"/>
    </source>
</evidence>
<evidence type="ECO:0000313" key="12">
    <source>
        <dbReference type="Proteomes" id="UP000008141"/>
    </source>
</evidence>
<keyword evidence="5 7" id="KW-0067">ATP-binding</keyword>
<dbReference type="InterPro" id="IPR000719">
    <property type="entry name" value="Prot_kinase_dom"/>
</dbReference>
<feature type="compositionally biased region" description="Low complexity" evidence="9">
    <location>
        <begin position="692"/>
        <end position="710"/>
    </location>
</feature>
<protein>
    <recommendedName>
        <fullName evidence="10">Protein kinase domain-containing protein</fullName>
    </recommendedName>
</protein>
<feature type="region of interest" description="Disordered" evidence="9">
    <location>
        <begin position="768"/>
        <end position="790"/>
    </location>
</feature>
<accession>E1ZQI5</accession>
<dbReference type="PANTHER" id="PTHR24350">
    <property type="entry name" value="SERINE/THREONINE-PROTEIN KINASE IAL-RELATED"/>
    <property type="match status" value="1"/>
</dbReference>
<feature type="cross-link" description="Glycyl lysine isopeptide (Lys-Gly) (interchain with G-Cter in SUMO2)" evidence="8">
    <location>
        <position position="176"/>
    </location>
</feature>
<keyword evidence="12" id="KW-1185">Reference proteome</keyword>
<evidence type="ECO:0000256" key="5">
    <source>
        <dbReference type="ARBA" id="ARBA00022840"/>
    </source>
</evidence>
<dbReference type="eggNOG" id="KOG0580">
    <property type="taxonomic scope" value="Eukaryota"/>
</dbReference>
<keyword evidence="4" id="KW-0418">Kinase</keyword>
<dbReference type="InterPro" id="IPR011009">
    <property type="entry name" value="Kinase-like_dom_sf"/>
</dbReference>
<feature type="compositionally biased region" description="Pro residues" evidence="9">
    <location>
        <begin position="566"/>
        <end position="579"/>
    </location>
</feature>
<evidence type="ECO:0000256" key="6">
    <source>
        <dbReference type="PIRSR" id="PIRSR630616-1"/>
    </source>
</evidence>
<keyword evidence="2" id="KW-0808">Transferase</keyword>
<feature type="region of interest" description="Disordered" evidence="9">
    <location>
        <begin position="685"/>
        <end position="714"/>
    </location>
</feature>
<dbReference type="GO" id="GO:0004674">
    <property type="term" value="F:protein serine/threonine kinase activity"/>
    <property type="evidence" value="ECO:0007669"/>
    <property type="project" value="UniProtKB-KW"/>
</dbReference>
<keyword evidence="1" id="KW-0723">Serine/threonine-protein kinase</keyword>
<feature type="binding site" evidence="7">
    <location>
        <position position="71"/>
    </location>
    <ligand>
        <name>ATP</name>
        <dbReference type="ChEBI" id="CHEBI:30616"/>
    </ligand>
</feature>
<dbReference type="STRING" id="554065.E1ZQI5"/>
<dbReference type="RefSeq" id="XP_005844043.1">
    <property type="nucleotide sequence ID" value="XM_005843981.1"/>
</dbReference>
<feature type="binding site" evidence="7">
    <location>
        <position position="192"/>
    </location>
    <ligand>
        <name>ATP</name>
        <dbReference type="ChEBI" id="CHEBI:30616"/>
    </ligand>
</feature>
<dbReference type="EMBL" id="GL433859">
    <property type="protein sequence ID" value="EFN51941.1"/>
    <property type="molecule type" value="Genomic_DNA"/>
</dbReference>
<keyword evidence="3 7" id="KW-0547">Nucleotide-binding</keyword>
<dbReference type="PROSITE" id="PS00108">
    <property type="entry name" value="PROTEIN_KINASE_ST"/>
    <property type="match status" value="1"/>
</dbReference>
<name>E1ZQI5_CHLVA</name>
<feature type="binding site" evidence="7">
    <location>
        <begin position="178"/>
        <end position="179"/>
    </location>
    <ligand>
        <name>ATP</name>
        <dbReference type="ChEBI" id="CHEBI:30616"/>
    </ligand>
</feature>
<evidence type="ECO:0000256" key="3">
    <source>
        <dbReference type="ARBA" id="ARBA00022741"/>
    </source>
</evidence>
<proteinExistence type="predicted"/>
<feature type="active site" description="Proton acceptor" evidence="6">
    <location>
        <position position="174"/>
    </location>
</feature>
<dbReference type="SUPFAM" id="SSF56112">
    <property type="entry name" value="Protein kinase-like (PK-like)"/>
    <property type="match status" value="1"/>
</dbReference>
<feature type="compositionally biased region" description="Pro residues" evidence="9">
    <location>
        <begin position="610"/>
        <end position="621"/>
    </location>
</feature>
<dbReference type="InterPro" id="IPR008271">
    <property type="entry name" value="Ser/Thr_kinase_AS"/>
</dbReference>
<evidence type="ECO:0000256" key="1">
    <source>
        <dbReference type="ARBA" id="ARBA00022527"/>
    </source>
</evidence>
<evidence type="ECO:0000256" key="9">
    <source>
        <dbReference type="SAM" id="MobiDB-lite"/>
    </source>
</evidence>
<dbReference type="AlphaFoldDB" id="E1ZQI5"/>
<dbReference type="OrthoDB" id="40902at2759"/>
<dbReference type="InterPro" id="IPR013721">
    <property type="entry name" value="STAG"/>
</dbReference>
<feature type="domain" description="Protein kinase" evidence="10">
    <location>
        <begin position="18"/>
        <end position="328"/>
    </location>
</feature>
<reference evidence="11 12" key="1">
    <citation type="journal article" date="2010" name="Plant Cell">
        <title>The Chlorella variabilis NC64A genome reveals adaptation to photosymbiosis, coevolution with viruses, and cryptic sex.</title>
        <authorList>
            <person name="Blanc G."/>
            <person name="Duncan G."/>
            <person name="Agarkova I."/>
            <person name="Borodovsky M."/>
            <person name="Gurnon J."/>
            <person name="Kuo A."/>
            <person name="Lindquist E."/>
            <person name="Lucas S."/>
            <person name="Pangilinan J."/>
            <person name="Polle J."/>
            <person name="Salamov A."/>
            <person name="Terry A."/>
            <person name="Yamada T."/>
            <person name="Dunigan D.D."/>
            <person name="Grigoriev I.V."/>
            <person name="Claverie J.M."/>
            <person name="Van Etten J.L."/>
        </authorList>
    </citation>
    <scope>NUCLEOTIDE SEQUENCE [LARGE SCALE GENOMIC DNA]</scope>
    <source>
        <strain evidence="11 12">NC64A</strain>
    </source>
</reference>
<dbReference type="InterPro" id="IPR030616">
    <property type="entry name" value="Aur-like"/>
</dbReference>
<evidence type="ECO:0000256" key="7">
    <source>
        <dbReference type="PIRSR" id="PIRSR630616-2"/>
    </source>
</evidence>
<gene>
    <name evidence="11" type="ORF">CHLNCDRAFT_139603</name>
</gene>
<dbReference type="PROSITE" id="PS50011">
    <property type="entry name" value="PROTEIN_KINASE_DOM"/>
    <property type="match status" value="1"/>
</dbReference>
<dbReference type="KEGG" id="cvr:CHLNCDRAFT_139603"/>
<dbReference type="Proteomes" id="UP000008141">
    <property type="component" value="Unassembled WGS sequence"/>
</dbReference>
<dbReference type="GO" id="GO:0005524">
    <property type="term" value="F:ATP binding"/>
    <property type="evidence" value="ECO:0007669"/>
    <property type="project" value="UniProtKB-KW"/>
</dbReference>
<dbReference type="GeneID" id="17351383"/>
<evidence type="ECO:0000256" key="4">
    <source>
        <dbReference type="ARBA" id="ARBA00022777"/>
    </source>
</evidence>
<dbReference type="Pfam" id="PF08514">
    <property type="entry name" value="STAG"/>
    <property type="match status" value="1"/>
</dbReference>
<dbReference type="InParanoid" id="E1ZQI5"/>
<dbReference type="Pfam" id="PF00069">
    <property type="entry name" value="Pkinase"/>
    <property type="match status" value="1"/>
</dbReference>
<sequence>MATLHHSRAAATAAAILRTSSWQAGGGKEASARAAQFRDSAALSPLPGYCSMAQFGPTTELYRSTGQVIIKRYTKGKMSSRAAHKMHREIQLMYRLRGQEGVAQILGDFEDGQYFYIAMVGGGSFTRAATLYKRSLKQAKEMPLEEHWICTKVIVPLLRVLCVLHDRHGIVHRDIKPENIFLTDTDELRLGDLGLAIQQQQELPFLRAGTLDYMSPEVLCNPLSSRLDESRHYTAADLRRIGFAPYNEKVDVWAVGVLVYELMSGGATPFFHDEPETTQKLIMRCDLASVRFERHQLLSPWADFVRTALQREPGSRPSAAQLLQHRWVQQHLQARPRPPLAPPRRPSLSRVASLPAMALFKAAAAAAVYSPPDPPALAPAAEQAPTPCPAPAPAGKALPVGGGSGNSSCDASVLAPFPSTGTSSSGSGINSSSSLSSFASLHSLAEAAVAAAACGAPPPPPPVTTTADLCMLRSSTSCLTLTAQSGCRCSTCRLGLGSSCLECGGSGSGDGAGGGGGCSGEDSEMPLAAAELSGADPGSFASQAPEVQEPGAAGESSPGHQGAGPPLGPLWPSPFASQPPAPRVLSLPCLLSQDQAGGVAAEPLQARPQVPSPLGPPPQRPQPSRASCGSLGWAPPLDGAGGSVAGGGGGGDVRLSRAGHRNRVVAYMQKQRISLLKTLRITRRSVGGSGGSADSARSRSGGSTGAASSSEDGCQRHASCSVVREFRCVATLTAAQLVTSWIHVSLALGEARDTAERQLAAEQRKKGGGKVGLGLEGKGRWRGPGPAGVC</sequence>
<evidence type="ECO:0000259" key="10">
    <source>
        <dbReference type="PROSITE" id="PS50011"/>
    </source>
</evidence>
<dbReference type="Gene3D" id="1.10.510.10">
    <property type="entry name" value="Transferase(Phosphotransferase) domain 1"/>
    <property type="match status" value="1"/>
</dbReference>
<feature type="region of interest" description="Disordered" evidence="9">
    <location>
        <begin position="532"/>
        <end position="579"/>
    </location>
</feature>